<comment type="caution">
    <text evidence="1">The sequence shown here is derived from an EMBL/GenBank/DDBJ whole genome shotgun (WGS) entry which is preliminary data.</text>
</comment>
<evidence type="ECO:0000313" key="1">
    <source>
        <dbReference type="EMBL" id="MBA0693230.1"/>
    </source>
</evidence>
<dbReference type="AlphaFoldDB" id="A0A7J8Y1P8"/>
<dbReference type="EMBL" id="JABFAA010000009">
    <property type="protein sequence ID" value="MBA0693230.1"/>
    <property type="molecule type" value="Genomic_DNA"/>
</dbReference>
<gene>
    <name evidence="1" type="ORF">Goari_010727</name>
</gene>
<accession>A0A7J8Y1P8</accession>
<dbReference type="Proteomes" id="UP000593577">
    <property type="component" value="Unassembled WGS sequence"/>
</dbReference>
<dbReference type="InterPro" id="IPR023562">
    <property type="entry name" value="ClpP/TepA"/>
</dbReference>
<protein>
    <submittedName>
        <fullName evidence="1">Uncharacterized protein</fullName>
    </submittedName>
</protein>
<keyword evidence="2" id="KW-1185">Reference proteome</keyword>
<dbReference type="SUPFAM" id="SSF52096">
    <property type="entry name" value="ClpP/crotonase"/>
    <property type="match status" value="1"/>
</dbReference>
<name>A0A7J8Y1P8_GOSAI</name>
<dbReference type="Pfam" id="PF00574">
    <property type="entry name" value="CLP_protease"/>
    <property type="match status" value="1"/>
</dbReference>
<dbReference type="InterPro" id="IPR029045">
    <property type="entry name" value="ClpP/crotonase-like_dom_sf"/>
</dbReference>
<evidence type="ECO:0000313" key="2">
    <source>
        <dbReference type="Proteomes" id="UP000593577"/>
    </source>
</evidence>
<sequence>MQFVQPDVHTICVELAASMGSFLPAGGEITNKLVIATKDA</sequence>
<dbReference type="Gene3D" id="3.90.226.10">
    <property type="entry name" value="2-enoyl-CoA Hydratase, Chain A, domain 1"/>
    <property type="match status" value="1"/>
</dbReference>
<reference evidence="1 2" key="1">
    <citation type="journal article" date="2019" name="Genome Biol. Evol.">
        <title>Insights into the evolution of the New World diploid cottons (Gossypium, subgenus Houzingenia) based on genome sequencing.</title>
        <authorList>
            <person name="Grover C.E."/>
            <person name="Arick M.A. 2nd"/>
            <person name="Thrash A."/>
            <person name="Conover J.L."/>
            <person name="Sanders W.S."/>
            <person name="Peterson D.G."/>
            <person name="Frelichowski J.E."/>
            <person name="Scheffler J.A."/>
            <person name="Scheffler B.E."/>
            <person name="Wendel J.F."/>
        </authorList>
    </citation>
    <scope>NUCLEOTIDE SEQUENCE [LARGE SCALE GENOMIC DNA]</scope>
    <source>
        <strain evidence="1">185</strain>
        <tissue evidence="1">Leaf</tissue>
    </source>
</reference>
<organism evidence="1 2">
    <name type="scientific">Gossypium aridum</name>
    <name type="common">American cotton</name>
    <name type="synonym">Erioxylum aridum</name>
    <dbReference type="NCBI Taxonomy" id="34290"/>
    <lineage>
        <taxon>Eukaryota</taxon>
        <taxon>Viridiplantae</taxon>
        <taxon>Streptophyta</taxon>
        <taxon>Embryophyta</taxon>
        <taxon>Tracheophyta</taxon>
        <taxon>Spermatophyta</taxon>
        <taxon>Magnoliopsida</taxon>
        <taxon>eudicotyledons</taxon>
        <taxon>Gunneridae</taxon>
        <taxon>Pentapetalae</taxon>
        <taxon>rosids</taxon>
        <taxon>malvids</taxon>
        <taxon>Malvales</taxon>
        <taxon>Malvaceae</taxon>
        <taxon>Malvoideae</taxon>
        <taxon>Gossypium</taxon>
    </lineage>
</organism>
<proteinExistence type="predicted"/>
<feature type="non-terminal residue" evidence="1">
    <location>
        <position position="40"/>
    </location>
</feature>